<sequence>MGYGYFGTFLIDTIKKKELLRFEQSTLFYWNPNGVLAADQLGMISCLNPRTDKNSQGHRPHRVRLVSYYKGAGPQGLSGGQKLV</sequence>
<accession>A0AAD6MQ40</accession>
<proteinExistence type="predicted"/>
<organism evidence="1 2">
    <name type="scientific">Populus alba x Populus x berolinensis</name>
    <dbReference type="NCBI Taxonomy" id="444605"/>
    <lineage>
        <taxon>Eukaryota</taxon>
        <taxon>Viridiplantae</taxon>
        <taxon>Streptophyta</taxon>
        <taxon>Embryophyta</taxon>
        <taxon>Tracheophyta</taxon>
        <taxon>Spermatophyta</taxon>
        <taxon>Magnoliopsida</taxon>
        <taxon>eudicotyledons</taxon>
        <taxon>Gunneridae</taxon>
        <taxon>Pentapetalae</taxon>
        <taxon>rosids</taxon>
        <taxon>fabids</taxon>
        <taxon>Malpighiales</taxon>
        <taxon>Salicaceae</taxon>
        <taxon>Saliceae</taxon>
        <taxon>Populus</taxon>
    </lineage>
</organism>
<dbReference type="EMBL" id="JAQIZT010000008">
    <property type="protein sequence ID" value="KAJ6988517.1"/>
    <property type="molecule type" value="Genomic_DNA"/>
</dbReference>
<dbReference type="AlphaFoldDB" id="A0AAD6MQ40"/>
<dbReference type="Proteomes" id="UP001164929">
    <property type="component" value="Chromosome 8"/>
</dbReference>
<comment type="caution">
    <text evidence="1">The sequence shown here is derived from an EMBL/GenBank/DDBJ whole genome shotgun (WGS) entry which is preliminary data.</text>
</comment>
<reference evidence="1" key="1">
    <citation type="journal article" date="2023" name="Mol. Ecol. Resour.">
        <title>Chromosome-level genome assembly of a triploid poplar Populus alba 'Berolinensis'.</title>
        <authorList>
            <person name="Chen S."/>
            <person name="Yu Y."/>
            <person name="Wang X."/>
            <person name="Wang S."/>
            <person name="Zhang T."/>
            <person name="Zhou Y."/>
            <person name="He R."/>
            <person name="Meng N."/>
            <person name="Wang Y."/>
            <person name="Liu W."/>
            <person name="Liu Z."/>
            <person name="Liu J."/>
            <person name="Guo Q."/>
            <person name="Huang H."/>
            <person name="Sederoff R.R."/>
            <person name="Wang G."/>
            <person name="Qu G."/>
            <person name="Chen S."/>
        </authorList>
    </citation>
    <scope>NUCLEOTIDE SEQUENCE</scope>
    <source>
        <strain evidence="1">SC-2020</strain>
    </source>
</reference>
<evidence type="ECO:0000313" key="2">
    <source>
        <dbReference type="Proteomes" id="UP001164929"/>
    </source>
</evidence>
<gene>
    <name evidence="1" type="ORF">NC653_021436</name>
</gene>
<protein>
    <submittedName>
        <fullName evidence="1">Uncharacterized protein</fullName>
    </submittedName>
</protein>
<keyword evidence="2" id="KW-1185">Reference proteome</keyword>
<evidence type="ECO:0000313" key="1">
    <source>
        <dbReference type="EMBL" id="KAJ6988517.1"/>
    </source>
</evidence>
<name>A0AAD6MQ40_9ROSI</name>